<dbReference type="EMBL" id="CP002801">
    <property type="protein sequence ID" value="AEH11136.1"/>
    <property type="molecule type" value="Genomic_DNA"/>
</dbReference>
<evidence type="ECO:0000256" key="7">
    <source>
        <dbReference type="ARBA" id="ARBA00022697"/>
    </source>
</evidence>
<comment type="similarity">
    <text evidence="2 13">Belongs to the GHMP kinase family. Homoserine kinase subfamily.</text>
</comment>
<dbReference type="HAMAP" id="MF_00384">
    <property type="entry name" value="Homoser_kinase"/>
    <property type="match status" value="1"/>
</dbReference>
<dbReference type="Gene3D" id="3.30.70.890">
    <property type="entry name" value="GHMP kinase, C-terminal domain"/>
    <property type="match status" value="1"/>
</dbReference>
<reference evidence="17 18" key="1">
    <citation type="submission" date="2011-05" db="EMBL/GenBank/DDBJ databases">
        <title>Complete sequence of chromosome of Frankia symbiont of Datisca glomerata.</title>
        <authorList>
            <consortium name="US DOE Joint Genome Institute"/>
            <person name="Lucas S."/>
            <person name="Han J."/>
            <person name="Lapidus A."/>
            <person name="Cheng J.-F."/>
            <person name="Goodwin L."/>
            <person name="Pitluck S."/>
            <person name="Peters L."/>
            <person name="Mikhailova N."/>
            <person name="Chertkov O."/>
            <person name="Teshima H."/>
            <person name="Han C."/>
            <person name="Tapia R."/>
            <person name="Land M."/>
            <person name="Hauser L."/>
            <person name="Kyrpides N."/>
            <person name="Ivanova N."/>
            <person name="Pagani I."/>
            <person name="Berry A."/>
            <person name="Pawlowski K."/>
            <person name="Persson T."/>
            <person name="Vanden Heuvel B."/>
            <person name="Benson D."/>
            <person name="Woyke T."/>
        </authorList>
    </citation>
    <scope>NUCLEOTIDE SEQUENCE [LARGE SCALE GENOMIC DNA]</scope>
    <source>
        <strain evidence="18">4085684</strain>
    </source>
</reference>
<dbReference type="Proteomes" id="UP000001549">
    <property type="component" value="Chromosome"/>
</dbReference>
<dbReference type="InterPro" id="IPR020568">
    <property type="entry name" value="Ribosomal_Su5_D2-typ_SF"/>
</dbReference>
<dbReference type="GO" id="GO:0009088">
    <property type="term" value="P:threonine biosynthetic process"/>
    <property type="evidence" value="ECO:0007669"/>
    <property type="project" value="UniProtKB-UniRule"/>
</dbReference>
<dbReference type="AlphaFoldDB" id="F8AVP8"/>
<dbReference type="RefSeq" id="WP_013875015.1">
    <property type="nucleotide sequence ID" value="NC_015656.1"/>
</dbReference>
<proteinExistence type="inferred from homology"/>
<dbReference type="GO" id="GO:0004413">
    <property type="term" value="F:homoserine kinase activity"/>
    <property type="evidence" value="ECO:0007669"/>
    <property type="project" value="UniProtKB-UniRule"/>
</dbReference>
<protein>
    <recommendedName>
        <fullName evidence="4 13">Homoserine kinase</fullName>
        <shortName evidence="13">HK</shortName>
        <shortName evidence="13">HSK</shortName>
        <ecNumber evidence="3 13">2.7.1.39</ecNumber>
    </recommendedName>
</protein>
<keyword evidence="18" id="KW-1185">Reference proteome</keyword>
<sequence length="391" mass="39506" precursor="true">MNRPAAAPLLAASRTAQAARVRVPATSANLGPGFDACGLALGLYDELTVTVTGAGLSIEVTGEDDGVRDETHLVVRALRAGFAAAGITPAGIRLNCVNRIPHGRGLGSSAAAIVGGLLAASALGGGRPDIPEVFTLACRLEGHPDNVAAALYGGFTIAWHDSDGPPRVARTDPPEDLRPVVFVPTRRQSTAQSRVALPAGVPHADAAMSAGRAALLAMAMSGGPRPRSGGAGTAAVASPGTPGPENNDRAAAGPGNGRRRGDGQNGYAGLADDRLAGFSAGRPAGSQTGKQVGNQHVRPGAVSWRDALLAAVDDRLHQPYRLPSMPETSDLLARLRAAGLAAVLSGSGPTVLALAVDQDQAALARTCAGSDFSVFDLPVDRDGARVELVVG</sequence>
<name>F8AVP8_9ACTN</name>
<dbReference type="PANTHER" id="PTHR20861:SF1">
    <property type="entry name" value="HOMOSERINE KINASE"/>
    <property type="match status" value="1"/>
</dbReference>
<evidence type="ECO:0000256" key="9">
    <source>
        <dbReference type="ARBA" id="ARBA00022777"/>
    </source>
</evidence>
<evidence type="ECO:0000256" key="2">
    <source>
        <dbReference type="ARBA" id="ARBA00007370"/>
    </source>
</evidence>
<dbReference type="STRING" id="656024.FsymDg_3859"/>
<feature type="region of interest" description="Disordered" evidence="14">
    <location>
        <begin position="222"/>
        <end position="296"/>
    </location>
</feature>
<keyword evidence="5 13" id="KW-0028">Amino-acid biosynthesis</keyword>
<dbReference type="PROSITE" id="PS00627">
    <property type="entry name" value="GHMP_KINASES_ATP"/>
    <property type="match status" value="1"/>
</dbReference>
<dbReference type="InterPro" id="IPR006203">
    <property type="entry name" value="GHMP_knse_ATP-bd_CS"/>
</dbReference>
<evidence type="ECO:0000256" key="10">
    <source>
        <dbReference type="ARBA" id="ARBA00022840"/>
    </source>
</evidence>
<comment type="pathway">
    <text evidence="1 13">Amino-acid biosynthesis; L-threonine biosynthesis; L-threonine from L-aspartate: step 4/5.</text>
</comment>
<evidence type="ECO:0000256" key="12">
    <source>
        <dbReference type="ARBA" id="ARBA00049954"/>
    </source>
</evidence>
<comment type="catalytic activity">
    <reaction evidence="11 13">
        <text>L-homoserine + ATP = O-phospho-L-homoserine + ADP + H(+)</text>
        <dbReference type="Rhea" id="RHEA:13985"/>
        <dbReference type="ChEBI" id="CHEBI:15378"/>
        <dbReference type="ChEBI" id="CHEBI:30616"/>
        <dbReference type="ChEBI" id="CHEBI:57476"/>
        <dbReference type="ChEBI" id="CHEBI:57590"/>
        <dbReference type="ChEBI" id="CHEBI:456216"/>
        <dbReference type="EC" id="2.7.1.39"/>
    </reaction>
</comment>
<evidence type="ECO:0000256" key="5">
    <source>
        <dbReference type="ARBA" id="ARBA00022605"/>
    </source>
</evidence>
<evidence type="ECO:0000313" key="17">
    <source>
        <dbReference type="EMBL" id="AEH11136.1"/>
    </source>
</evidence>
<dbReference type="HOGENOM" id="CLU_041243_0_1_11"/>
<dbReference type="InterPro" id="IPR036554">
    <property type="entry name" value="GHMP_kinase_C_sf"/>
</dbReference>
<keyword evidence="8 13" id="KW-0547">Nucleotide-binding</keyword>
<keyword evidence="9 13" id="KW-0418">Kinase</keyword>
<evidence type="ECO:0000256" key="6">
    <source>
        <dbReference type="ARBA" id="ARBA00022679"/>
    </source>
</evidence>
<evidence type="ECO:0000256" key="1">
    <source>
        <dbReference type="ARBA" id="ARBA00005015"/>
    </source>
</evidence>
<dbReference type="InterPro" id="IPR000870">
    <property type="entry name" value="Homoserine_kinase"/>
</dbReference>
<evidence type="ECO:0000259" key="15">
    <source>
        <dbReference type="Pfam" id="PF00288"/>
    </source>
</evidence>
<feature type="compositionally biased region" description="Polar residues" evidence="14">
    <location>
        <begin position="285"/>
        <end position="294"/>
    </location>
</feature>
<evidence type="ECO:0000256" key="4">
    <source>
        <dbReference type="ARBA" id="ARBA00017858"/>
    </source>
</evidence>
<evidence type="ECO:0000256" key="3">
    <source>
        <dbReference type="ARBA" id="ARBA00012078"/>
    </source>
</evidence>
<dbReference type="Pfam" id="PF08544">
    <property type="entry name" value="GHMP_kinases_C"/>
    <property type="match status" value="1"/>
</dbReference>
<dbReference type="PANTHER" id="PTHR20861">
    <property type="entry name" value="HOMOSERINE/4-DIPHOSPHOCYTIDYL-2-C-METHYL-D-ERYTHRITOL KINASE"/>
    <property type="match status" value="1"/>
</dbReference>
<dbReference type="InterPro" id="IPR006204">
    <property type="entry name" value="GHMP_kinase_N_dom"/>
</dbReference>
<feature type="domain" description="GHMP kinase C-terminal" evidence="16">
    <location>
        <begin position="311"/>
        <end position="366"/>
    </location>
</feature>
<dbReference type="InterPro" id="IPR013750">
    <property type="entry name" value="GHMP_kinase_C_dom"/>
</dbReference>
<dbReference type="GO" id="GO:0005524">
    <property type="term" value="F:ATP binding"/>
    <property type="evidence" value="ECO:0007669"/>
    <property type="project" value="UniProtKB-UniRule"/>
</dbReference>
<organism evidence="17 18">
    <name type="scientific">Candidatus Protofrankia datiscae</name>
    <dbReference type="NCBI Taxonomy" id="2716812"/>
    <lineage>
        <taxon>Bacteria</taxon>
        <taxon>Bacillati</taxon>
        <taxon>Actinomycetota</taxon>
        <taxon>Actinomycetes</taxon>
        <taxon>Frankiales</taxon>
        <taxon>Frankiaceae</taxon>
        <taxon>Protofrankia</taxon>
    </lineage>
</organism>
<dbReference type="Gene3D" id="3.30.230.10">
    <property type="match status" value="1"/>
</dbReference>
<keyword evidence="6 13" id="KW-0808">Transferase</keyword>
<accession>F8AVP8</accession>
<feature type="binding site" evidence="13">
    <location>
        <begin position="101"/>
        <end position="111"/>
    </location>
    <ligand>
        <name>ATP</name>
        <dbReference type="ChEBI" id="CHEBI:30616"/>
    </ligand>
</feature>
<dbReference type="InterPro" id="IPR014721">
    <property type="entry name" value="Ribsml_uS5_D2-typ_fold_subgr"/>
</dbReference>
<gene>
    <name evidence="13" type="primary">thrB</name>
    <name evidence="17" type="ordered locus">FsymDg_3859</name>
</gene>
<dbReference type="KEGG" id="fsy:FsymDg_3859"/>
<dbReference type="SUPFAM" id="SSF54211">
    <property type="entry name" value="Ribosomal protein S5 domain 2-like"/>
    <property type="match status" value="1"/>
</dbReference>
<keyword evidence="13" id="KW-0963">Cytoplasm</keyword>
<dbReference type="EC" id="2.7.1.39" evidence="3 13"/>
<dbReference type="UniPathway" id="UPA00050">
    <property type="reaction ID" value="UER00064"/>
</dbReference>
<evidence type="ECO:0000256" key="13">
    <source>
        <dbReference type="HAMAP-Rule" id="MF_00384"/>
    </source>
</evidence>
<evidence type="ECO:0000259" key="16">
    <source>
        <dbReference type="Pfam" id="PF08544"/>
    </source>
</evidence>
<evidence type="ECO:0000256" key="8">
    <source>
        <dbReference type="ARBA" id="ARBA00022741"/>
    </source>
</evidence>
<dbReference type="SUPFAM" id="SSF55060">
    <property type="entry name" value="GHMP Kinase, C-terminal domain"/>
    <property type="match status" value="1"/>
</dbReference>
<comment type="subcellular location">
    <subcellularLocation>
        <location evidence="13">Cytoplasm</location>
    </subcellularLocation>
</comment>
<dbReference type="PRINTS" id="PR00958">
    <property type="entry name" value="HOMSERKINASE"/>
</dbReference>
<dbReference type="eggNOG" id="COG0083">
    <property type="taxonomic scope" value="Bacteria"/>
</dbReference>
<evidence type="ECO:0000313" key="18">
    <source>
        <dbReference type="Proteomes" id="UP000001549"/>
    </source>
</evidence>
<keyword evidence="7 13" id="KW-0791">Threonine biosynthesis</keyword>
<comment type="function">
    <text evidence="12 13">Catalyzes the ATP-dependent phosphorylation of L-homoserine to L-homoserine phosphate.</text>
</comment>
<dbReference type="GO" id="GO:0005737">
    <property type="term" value="C:cytoplasm"/>
    <property type="evidence" value="ECO:0007669"/>
    <property type="project" value="UniProtKB-SubCell"/>
</dbReference>
<evidence type="ECO:0000256" key="14">
    <source>
        <dbReference type="SAM" id="MobiDB-lite"/>
    </source>
</evidence>
<dbReference type="Pfam" id="PF00288">
    <property type="entry name" value="GHMP_kinases_N"/>
    <property type="match status" value="1"/>
</dbReference>
<feature type="domain" description="GHMP kinase N-terminal" evidence="15">
    <location>
        <begin position="73"/>
        <end position="154"/>
    </location>
</feature>
<evidence type="ECO:0000256" key="11">
    <source>
        <dbReference type="ARBA" id="ARBA00049375"/>
    </source>
</evidence>
<keyword evidence="10 13" id="KW-0067">ATP-binding</keyword>